<reference evidence="1 2" key="1">
    <citation type="journal article" date="2015" name="Genome Announc.">
        <title>Genome Sequence of Lactobacillus curieae CCTCC M 2011381T, a Novel Producer of Gamma-aminobutyric Acid.</title>
        <authorList>
            <person name="Wang Y."/>
            <person name="Wang Y."/>
            <person name="Lang C."/>
            <person name="Wei D."/>
            <person name="Xu P."/>
            <person name="Xie J."/>
        </authorList>
    </citation>
    <scope>NUCLEOTIDE SEQUENCE [LARGE SCALE GENOMIC DNA]</scope>
    <source>
        <strain evidence="1 2">CCTCC M 2011381</strain>
    </source>
</reference>
<dbReference type="AlphaFoldDB" id="A0A1S6QJG4"/>
<name>A0A1S6QJG4_9LACO</name>
<dbReference type="GO" id="GO:0006355">
    <property type="term" value="P:regulation of DNA-templated transcription"/>
    <property type="evidence" value="ECO:0007669"/>
    <property type="project" value="InterPro"/>
</dbReference>
<dbReference type="OrthoDB" id="2166423at2"/>
<evidence type="ECO:0000313" key="2">
    <source>
        <dbReference type="Proteomes" id="UP000030361"/>
    </source>
</evidence>
<dbReference type="eggNOG" id="ENOG50315AC">
    <property type="taxonomic scope" value="Bacteria"/>
</dbReference>
<dbReference type="RefSeq" id="WP_035168669.1">
    <property type="nucleotide sequence ID" value="NZ_CP018906.1"/>
</dbReference>
<gene>
    <name evidence="1" type="ORF">PL11_007245</name>
</gene>
<keyword evidence="2" id="KW-1185">Reference proteome</keyword>
<dbReference type="Gene3D" id="1.10.1220.10">
    <property type="entry name" value="Met repressor-like"/>
    <property type="match status" value="1"/>
</dbReference>
<organism evidence="1 2">
    <name type="scientific">Lentilactobacillus curieae</name>
    <dbReference type="NCBI Taxonomy" id="1138822"/>
    <lineage>
        <taxon>Bacteria</taxon>
        <taxon>Bacillati</taxon>
        <taxon>Bacillota</taxon>
        <taxon>Bacilli</taxon>
        <taxon>Lactobacillales</taxon>
        <taxon>Lactobacillaceae</taxon>
        <taxon>Lentilactobacillus</taxon>
    </lineage>
</organism>
<dbReference type="KEGG" id="lcu:PL11_007245"/>
<sequence length="97" mass="11256">MEKAVKSSIHFSLTVNDQIAHRLSDFCRHVGVSQTTAVNIAINYFFDDPKLIHSLMDGYREMGSLNREITHDFLASEDDAELHLAQYRKNTIYNYFE</sequence>
<proteinExistence type="predicted"/>
<dbReference type="InterPro" id="IPR013321">
    <property type="entry name" value="Arc_rbn_hlx_hlx"/>
</dbReference>
<accession>A0A1S6QJG4</accession>
<evidence type="ECO:0000313" key="1">
    <source>
        <dbReference type="EMBL" id="AQW21729.1"/>
    </source>
</evidence>
<protein>
    <submittedName>
        <fullName evidence="1">Antitoxin</fullName>
    </submittedName>
</protein>
<dbReference type="EMBL" id="CP018906">
    <property type="protein sequence ID" value="AQW21729.1"/>
    <property type="molecule type" value="Genomic_DNA"/>
</dbReference>
<dbReference type="Proteomes" id="UP000030361">
    <property type="component" value="Chromosome"/>
</dbReference>